<organism evidence="2 3">
    <name type="scientific">Rhizophlyctis rosea</name>
    <dbReference type="NCBI Taxonomy" id="64517"/>
    <lineage>
        <taxon>Eukaryota</taxon>
        <taxon>Fungi</taxon>
        <taxon>Fungi incertae sedis</taxon>
        <taxon>Chytridiomycota</taxon>
        <taxon>Chytridiomycota incertae sedis</taxon>
        <taxon>Chytridiomycetes</taxon>
        <taxon>Rhizophlyctidales</taxon>
        <taxon>Rhizophlyctidaceae</taxon>
        <taxon>Rhizophlyctis</taxon>
    </lineage>
</organism>
<comment type="caution">
    <text evidence="2">The sequence shown here is derived from an EMBL/GenBank/DDBJ whole genome shotgun (WGS) entry which is preliminary data.</text>
</comment>
<evidence type="ECO:0000313" key="2">
    <source>
        <dbReference type="EMBL" id="KAJ3036493.1"/>
    </source>
</evidence>
<reference evidence="2" key="1">
    <citation type="submission" date="2020-05" db="EMBL/GenBank/DDBJ databases">
        <title>Phylogenomic resolution of chytrid fungi.</title>
        <authorList>
            <person name="Stajich J.E."/>
            <person name="Amses K."/>
            <person name="Simmons R."/>
            <person name="Seto K."/>
            <person name="Myers J."/>
            <person name="Bonds A."/>
            <person name="Quandt C.A."/>
            <person name="Barry K."/>
            <person name="Liu P."/>
            <person name="Grigoriev I."/>
            <person name="Longcore J.E."/>
            <person name="James T.Y."/>
        </authorList>
    </citation>
    <scope>NUCLEOTIDE SEQUENCE</scope>
    <source>
        <strain evidence="2">JEL0318</strain>
    </source>
</reference>
<evidence type="ECO:0000256" key="1">
    <source>
        <dbReference type="SAM" id="MobiDB-lite"/>
    </source>
</evidence>
<accession>A0AAD5S3M4</accession>
<feature type="region of interest" description="Disordered" evidence="1">
    <location>
        <begin position="1"/>
        <end position="101"/>
    </location>
</feature>
<feature type="compositionally biased region" description="Basic and acidic residues" evidence="1">
    <location>
        <begin position="37"/>
        <end position="55"/>
    </location>
</feature>
<name>A0AAD5S3M4_9FUNG</name>
<dbReference type="Proteomes" id="UP001212841">
    <property type="component" value="Unassembled WGS sequence"/>
</dbReference>
<dbReference type="AlphaFoldDB" id="A0AAD5S3M4"/>
<protein>
    <submittedName>
        <fullName evidence="2">Uncharacterized protein</fullName>
    </submittedName>
</protein>
<feature type="non-terminal residue" evidence="2">
    <location>
        <position position="157"/>
    </location>
</feature>
<evidence type="ECO:0000313" key="3">
    <source>
        <dbReference type="Proteomes" id="UP001212841"/>
    </source>
</evidence>
<keyword evidence="3" id="KW-1185">Reference proteome</keyword>
<dbReference type="EMBL" id="JADGJD010001932">
    <property type="protein sequence ID" value="KAJ3036493.1"/>
    <property type="molecule type" value="Genomic_DNA"/>
</dbReference>
<gene>
    <name evidence="2" type="ORF">HK097_003826</name>
</gene>
<sequence length="157" mass="16174">MARAVKVAPRTEPSKQPSQTSHTEKATANVTVTGSGKPKETWSERRKRQKEERKAGASANPGDGKSAAPGSSNGGNKGGGGGGKGSSSGGGSGGKRNGGRTFDPCPFCGRADCNPRFCTEAKRAVEEMKKRQANLTEALQVSATPGKRLARICIDSG</sequence>
<proteinExistence type="predicted"/>
<feature type="compositionally biased region" description="Polar residues" evidence="1">
    <location>
        <begin position="14"/>
        <end position="34"/>
    </location>
</feature>
<feature type="compositionally biased region" description="Gly residues" evidence="1">
    <location>
        <begin position="72"/>
        <end position="96"/>
    </location>
</feature>